<dbReference type="Pfam" id="PF03732">
    <property type="entry name" value="Retrotrans_gag"/>
    <property type="match status" value="1"/>
</dbReference>
<evidence type="ECO:0000259" key="10">
    <source>
        <dbReference type="Pfam" id="PF03732"/>
    </source>
</evidence>
<dbReference type="EMBL" id="KE344637">
    <property type="protein sequence ID" value="EXB73268.1"/>
    <property type="molecule type" value="Genomic_DNA"/>
</dbReference>
<dbReference type="InterPro" id="IPR053134">
    <property type="entry name" value="RNA-dir_DNA_polymerase"/>
</dbReference>
<keyword evidence="3" id="KW-0548">Nucleotidyltransferase</keyword>
<accession>W9RE01</accession>
<dbReference type="eggNOG" id="KOG0017">
    <property type="taxonomic scope" value="Eukaryota"/>
</dbReference>
<keyword evidence="6" id="KW-0378">Hydrolase</keyword>
<dbReference type="PANTHER" id="PTHR24559">
    <property type="entry name" value="TRANSPOSON TY3-I GAG-POL POLYPROTEIN"/>
    <property type="match status" value="1"/>
</dbReference>
<proteinExistence type="predicted"/>
<feature type="domain" description="Reverse transcriptase" evidence="9">
    <location>
        <begin position="474"/>
        <end position="605"/>
    </location>
</feature>
<keyword evidence="1" id="KW-0645">Protease</keyword>
<dbReference type="CDD" id="cd00303">
    <property type="entry name" value="retropepsin_like"/>
    <property type="match status" value="1"/>
</dbReference>
<dbReference type="Proteomes" id="UP000030645">
    <property type="component" value="Unassembled WGS sequence"/>
</dbReference>
<dbReference type="Gene3D" id="3.30.70.270">
    <property type="match status" value="1"/>
</dbReference>
<dbReference type="InterPro" id="IPR000477">
    <property type="entry name" value="RT_dom"/>
</dbReference>
<evidence type="ECO:0000256" key="3">
    <source>
        <dbReference type="ARBA" id="ARBA00022695"/>
    </source>
</evidence>
<reference evidence="12" key="1">
    <citation type="submission" date="2013-01" db="EMBL/GenBank/DDBJ databases">
        <title>Draft Genome Sequence of a Mulberry Tree, Morus notabilis C.K. Schneid.</title>
        <authorList>
            <person name="He N."/>
            <person name="Zhao S."/>
        </authorList>
    </citation>
    <scope>NUCLEOTIDE SEQUENCE</scope>
</reference>
<evidence type="ECO:0000256" key="6">
    <source>
        <dbReference type="ARBA" id="ARBA00022801"/>
    </source>
</evidence>
<dbReference type="GO" id="GO:0003964">
    <property type="term" value="F:RNA-directed DNA polymerase activity"/>
    <property type="evidence" value="ECO:0007669"/>
    <property type="project" value="UniProtKB-KW"/>
</dbReference>
<evidence type="ECO:0000256" key="2">
    <source>
        <dbReference type="ARBA" id="ARBA00022679"/>
    </source>
</evidence>
<dbReference type="Gene3D" id="2.40.70.10">
    <property type="entry name" value="Acid Proteases"/>
    <property type="match status" value="1"/>
</dbReference>
<organism evidence="11 12">
    <name type="scientific">Morus notabilis</name>
    <dbReference type="NCBI Taxonomy" id="981085"/>
    <lineage>
        <taxon>Eukaryota</taxon>
        <taxon>Viridiplantae</taxon>
        <taxon>Streptophyta</taxon>
        <taxon>Embryophyta</taxon>
        <taxon>Tracheophyta</taxon>
        <taxon>Spermatophyta</taxon>
        <taxon>Magnoliopsida</taxon>
        <taxon>eudicotyledons</taxon>
        <taxon>Gunneridae</taxon>
        <taxon>Pentapetalae</taxon>
        <taxon>rosids</taxon>
        <taxon>fabids</taxon>
        <taxon>Rosales</taxon>
        <taxon>Moraceae</taxon>
        <taxon>Moreae</taxon>
        <taxon>Morus</taxon>
    </lineage>
</organism>
<protein>
    <submittedName>
        <fullName evidence="11">Transposon Ty3-I Gag-Pol polyprotein</fullName>
    </submittedName>
</protein>
<feature type="compositionally biased region" description="Gly residues" evidence="8">
    <location>
        <begin position="128"/>
        <end position="145"/>
    </location>
</feature>
<feature type="region of interest" description="Disordered" evidence="8">
    <location>
        <begin position="105"/>
        <end position="148"/>
    </location>
</feature>
<dbReference type="InterPro" id="IPR005162">
    <property type="entry name" value="Retrotrans_gag_dom"/>
</dbReference>
<dbReference type="InterPro" id="IPR043128">
    <property type="entry name" value="Rev_trsase/Diguanyl_cyclase"/>
</dbReference>
<dbReference type="SUPFAM" id="SSF56672">
    <property type="entry name" value="DNA/RNA polymerases"/>
    <property type="match status" value="1"/>
</dbReference>
<keyword evidence="2" id="KW-0808">Transferase</keyword>
<dbReference type="AlphaFoldDB" id="W9RE01"/>
<dbReference type="Gene3D" id="3.10.10.10">
    <property type="entry name" value="HIV Type 1 Reverse Transcriptase, subunit A, domain 1"/>
    <property type="match status" value="1"/>
</dbReference>
<feature type="compositionally biased region" description="Polar residues" evidence="8">
    <location>
        <begin position="189"/>
        <end position="203"/>
    </location>
</feature>
<evidence type="ECO:0000256" key="7">
    <source>
        <dbReference type="ARBA" id="ARBA00022918"/>
    </source>
</evidence>
<keyword evidence="12" id="KW-1185">Reference proteome</keyword>
<dbReference type="Pfam" id="PF08284">
    <property type="entry name" value="RVP_2"/>
    <property type="match status" value="1"/>
</dbReference>
<feature type="domain" description="Retrotransposon gag" evidence="10">
    <location>
        <begin position="2"/>
        <end position="70"/>
    </location>
</feature>
<dbReference type="GO" id="GO:0006508">
    <property type="term" value="P:proteolysis"/>
    <property type="evidence" value="ECO:0007669"/>
    <property type="project" value="UniProtKB-KW"/>
</dbReference>
<dbReference type="GO" id="GO:0008233">
    <property type="term" value="F:peptidase activity"/>
    <property type="evidence" value="ECO:0007669"/>
    <property type="project" value="UniProtKB-KW"/>
</dbReference>
<dbReference type="InterPro" id="IPR043502">
    <property type="entry name" value="DNA/RNA_pol_sf"/>
</dbReference>
<keyword evidence="4" id="KW-0540">Nuclease</keyword>
<evidence type="ECO:0000313" key="12">
    <source>
        <dbReference type="Proteomes" id="UP000030645"/>
    </source>
</evidence>
<sequence>MTWEQFEALFNEQFFPQSYRDEKAMEFMGLQQGDMTVREYEARFNELSRFPHSLIESDCMKCLKFEKGLKGVIRKSVVALRHRVYSDFVAAAISVEQEHVAFLQDREASGRTSGGPQRSNRKSRDQGQGSGGVPSGSSGSSGSGKSGPYSFKCRHCGELKHIKRNYPIRGQQVNQQAQQSSQNQRVQSTAPQQQYRPGNQRPNNNEKGKGKVPGQMHTMAGRSSEAHAENPVVEGMIPISHSFARVLFDTGATNSFVYTTFVKILGLKPDDLETSMFISSPLGRVEVTSVCRSCVITIESEKLKADLIILPMNQFDVVLGMDWLLRYGAIVDCHRMRVTLTTGSDTTITYQGGVNPVTEEQLLRHSVGGRQNLACFSFLSALEGESGIVEENVEVPVVDEYADVFPDELPGLPPDREIEFCIDLLPETAPISIAPYRMASAEMKELRKQLGELAEKGFIRNNTSPWGTPVLFAKKHDGSFRLCIDYRQLNRVTVKNKYPLPRIDELFDQLGGSRYYSKIDLRSGYHQLKIREDDIPKTAFRTRYGHYEFLVMPFGLTNAPAAFMDLMNRVFRPYLDHFVIIDDILVYSKTWEEHEQHLRIVLQTL</sequence>
<dbReference type="SUPFAM" id="SSF50630">
    <property type="entry name" value="Acid proteases"/>
    <property type="match status" value="1"/>
</dbReference>
<evidence type="ECO:0000256" key="5">
    <source>
        <dbReference type="ARBA" id="ARBA00022759"/>
    </source>
</evidence>
<evidence type="ECO:0000259" key="9">
    <source>
        <dbReference type="Pfam" id="PF00078"/>
    </source>
</evidence>
<dbReference type="Pfam" id="PF00078">
    <property type="entry name" value="RVT_1"/>
    <property type="match status" value="1"/>
</dbReference>
<evidence type="ECO:0000256" key="1">
    <source>
        <dbReference type="ARBA" id="ARBA00022670"/>
    </source>
</evidence>
<dbReference type="InterPro" id="IPR021109">
    <property type="entry name" value="Peptidase_aspartic_dom_sf"/>
</dbReference>
<gene>
    <name evidence="11" type="ORF">L484_009346</name>
</gene>
<keyword evidence="7" id="KW-0695">RNA-directed DNA polymerase</keyword>
<dbReference type="FunFam" id="3.10.10.10:FF:000007">
    <property type="entry name" value="Retrovirus-related Pol polyprotein from transposon 17.6-like Protein"/>
    <property type="match status" value="1"/>
</dbReference>
<feature type="region of interest" description="Disordered" evidence="8">
    <location>
        <begin position="171"/>
        <end position="227"/>
    </location>
</feature>
<feature type="compositionally biased region" description="Low complexity" evidence="8">
    <location>
        <begin position="171"/>
        <end position="188"/>
    </location>
</feature>
<name>W9RE01_9ROSA</name>
<evidence type="ECO:0000256" key="4">
    <source>
        <dbReference type="ARBA" id="ARBA00022722"/>
    </source>
</evidence>
<evidence type="ECO:0000256" key="8">
    <source>
        <dbReference type="SAM" id="MobiDB-lite"/>
    </source>
</evidence>
<dbReference type="STRING" id="981085.W9RE01"/>
<dbReference type="GO" id="GO:0004519">
    <property type="term" value="F:endonuclease activity"/>
    <property type="evidence" value="ECO:0007669"/>
    <property type="project" value="UniProtKB-KW"/>
</dbReference>
<dbReference type="CDD" id="cd01647">
    <property type="entry name" value="RT_LTR"/>
    <property type="match status" value="1"/>
</dbReference>
<dbReference type="PANTHER" id="PTHR24559:SF444">
    <property type="entry name" value="REVERSE TRANSCRIPTASE DOMAIN-CONTAINING PROTEIN"/>
    <property type="match status" value="1"/>
</dbReference>
<evidence type="ECO:0000313" key="11">
    <source>
        <dbReference type="EMBL" id="EXB73268.1"/>
    </source>
</evidence>
<keyword evidence="5" id="KW-0255">Endonuclease</keyword>